<accession>A0AA41MCG1</accession>
<feature type="compositionally biased region" description="Low complexity" evidence="1">
    <location>
        <begin position="315"/>
        <end position="324"/>
    </location>
</feature>
<feature type="region of interest" description="Disordered" evidence="1">
    <location>
        <begin position="294"/>
        <end position="416"/>
    </location>
</feature>
<dbReference type="PROSITE" id="PS50030">
    <property type="entry name" value="UBA"/>
    <property type="match status" value="1"/>
</dbReference>
<evidence type="ECO:0000256" key="1">
    <source>
        <dbReference type="SAM" id="MobiDB-lite"/>
    </source>
</evidence>
<feature type="compositionally biased region" description="Basic residues" evidence="1">
    <location>
        <begin position="304"/>
        <end position="314"/>
    </location>
</feature>
<keyword evidence="4" id="KW-1185">Reference proteome</keyword>
<keyword evidence="3" id="KW-0418">Kinase</keyword>
<protein>
    <submittedName>
        <fullName evidence="3">SNF-related serine/threonine-protein kinase</fullName>
    </submittedName>
</protein>
<dbReference type="InterPro" id="IPR015940">
    <property type="entry name" value="UBA"/>
</dbReference>
<keyword evidence="3" id="KW-0808">Transferase</keyword>
<evidence type="ECO:0000313" key="3">
    <source>
        <dbReference type="EMBL" id="MBZ3869334.1"/>
    </source>
</evidence>
<dbReference type="EMBL" id="JAATJV010135179">
    <property type="protein sequence ID" value="MBZ3869334.1"/>
    <property type="molecule type" value="Genomic_DNA"/>
</dbReference>
<dbReference type="GO" id="GO:0016301">
    <property type="term" value="F:kinase activity"/>
    <property type="evidence" value="ECO:0007669"/>
    <property type="project" value="UniProtKB-KW"/>
</dbReference>
<feature type="domain" description="UBA" evidence="2">
    <location>
        <begin position="43"/>
        <end position="86"/>
    </location>
</feature>
<evidence type="ECO:0000259" key="2">
    <source>
        <dbReference type="PROSITE" id="PS50030"/>
    </source>
</evidence>
<proteinExistence type="predicted"/>
<evidence type="ECO:0000313" key="4">
    <source>
        <dbReference type="Proteomes" id="UP001166674"/>
    </source>
</evidence>
<organism evidence="3 4">
    <name type="scientific">Sciurus carolinensis</name>
    <name type="common">Eastern gray squirrel</name>
    <dbReference type="NCBI Taxonomy" id="30640"/>
    <lineage>
        <taxon>Eukaryota</taxon>
        <taxon>Metazoa</taxon>
        <taxon>Chordata</taxon>
        <taxon>Craniata</taxon>
        <taxon>Vertebrata</taxon>
        <taxon>Euteleostomi</taxon>
        <taxon>Mammalia</taxon>
        <taxon>Eutheria</taxon>
        <taxon>Euarchontoglires</taxon>
        <taxon>Glires</taxon>
        <taxon>Rodentia</taxon>
        <taxon>Sciuromorpha</taxon>
        <taxon>Sciuridae</taxon>
        <taxon>Sciurinae</taxon>
        <taxon>Sciurini</taxon>
        <taxon>Sciurus</taxon>
    </lineage>
</organism>
<comment type="caution">
    <text evidence="3">The sequence shown here is derived from an EMBL/GenBank/DDBJ whole genome shotgun (WGS) entry which is preliminary data.</text>
</comment>
<dbReference type="CDD" id="cd14339">
    <property type="entry name" value="UBA_SNRK"/>
    <property type="match status" value="1"/>
</dbReference>
<reference evidence="3" key="1">
    <citation type="submission" date="2020-03" db="EMBL/GenBank/DDBJ databases">
        <title>Studies in the Genomics of Life Span.</title>
        <authorList>
            <person name="Glass D."/>
        </authorList>
    </citation>
    <scope>NUCLEOTIDE SEQUENCE</scope>
    <source>
        <strain evidence="3">SUZIE</strain>
        <tissue evidence="3">Muscle</tissue>
    </source>
</reference>
<feature type="compositionally biased region" description="Basic and acidic residues" evidence="1">
    <location>
        <begin position="331"/>
        <end position="340"/>
    </location>
</feature>
<dbReference type="Gene3D" id="1.10.510.10">
    <property type="entry name" value="Transferase(Phosphotransferase) domain 1"/>
    <property type="match status" value="1"/>
</dbReference>
<dbReference type="AlphaFoldDB" id="A0AA41MCG1"/>
<name>A0AA41MCG1_SCICA</name>
<feature type="compositionally biased region" description="Gly residues" evidence="1">
    <location>
        <begin position="385"/>
        <end position="396"/>
    </location>
</feature>
<sequence length="547" mass="59662">MLQRDPKRRASLEEIENHPWLQGVDPSPATKYNIPLVSYKNLSEEEHNSIIQRMVLGDIADRDAIVEALETNRYNHITATYFLLAERILREKQEKEIQTRSASPSNIKAQFRQSWPTKIDVPQDLEDDLTATPLSHATVPQSPARAADNNVPQDLEDDLTATPLSHATVPQSPARAADNVLNGHRSKGLCDSAKKDDLQELAGPALSTVPPTTLKPTASGRKCLFRVEEDEEEDEEDKKPMSLSTQVVLRRKPSVTNRLTSRKSAPVLNQIFEEGESDDEFDMEENLPPKLSRLKMNIASPGTVHKRYHRRKSQGRGSSCSSSETSDDDSESRRRLDKDSGFTYSWHRRDSSEGPPGSEGDGGGQSKPSNGSGGADKTSPSENNAGGGSPSSGSGGNPTNTSGSTRRCAGPSNSMQLASRSAGELVESLKLMSLCLGSQLHGSTKYIIDPQKGLSFSSVKVQEKSTWKMCISSTGNAGQAPAVGSIKFFSDHMADTTTELERIKNRNLKNNVLQLPLCEKTISVNIQRNPKEGLLCASSQASCCHVI</sequence>
<dbReference type="Proteomes" id="UP001166674">
    <property type="component" value="Unassembled WGS sequence"/>
</dbReference>
<gene>
    <name evidence="3" type="ORF">SUZIE_102420</name>
</gene>